<protein>
    <submittedName>
        <fullName evidence="2">Uncharacterized protein</fullName>
    </submittedName>
</protein>
<sequence>MASPLVTPEFHKTRFDEDDLSTWPLIGELILLPVPRALYEDMTPASISYSELHSADSAPTKAKKRERTQRAAFHPCLVVGLQLTPHSRVSFYMILPFNNNPTALTNLSEGDFNRMVPMKPQAPLETPTVPPGSTPLTFTNFPGSNRCAWLCLTKTPLTMKLNDVTYSRGKPSFQLSEIQRLLKYARLLFQEGSETSQTNEAEGSRSGRHEGDQDGADEGGAKDGDDEGEEPDAGEEAPEKGDDKEAPQEGDGDAHDAVLDDGADDQSEGSSGWIPRDEGPLDAMFWDELARGGLDPAKKKENTQVFVEQWRKSIAEAAAV</sequence>
<proteinExistence type="predicted"/>
<evidence type="ECO:0000313" key="2">
    <source>
        <dbReference type="EMBL" id="KAJ7707841.1"/>
    </source>
</evidence>
<keyword evidence="3" id="KW-1185">Reference proteome</keyword>
<comment type="caution">
    <text evidence="2">The sequence shown here is derived from an EMBL/GenBank/DDBJ whole genome shotgun (WGS) entry which is preliminary data.</text>
</comment>
<dbReference type="AlphaFoldDB" id="A0AAD7MAH5"/>
<feature type="compositionally biased region" description="Basic and acidic residues" evidence="1">
    <location>
        <begin position="237"/>
        <end position="258"/>
    </location>
</feature>
<feature type="compositionally biased region" description="Basic and acidic residues" evidence="1">
    <location>
        <begin position="202"/>
        <end position="212"/>
    </location>
</feature>
<organism evidence="2 3">
    <name type="scientific">Mycena metata</name>
    <dbReference type="NCBI Taxonomy" id="1033252"/>
    <lineage>
        <taxon>Eukaryota</taxon>
        <taxon>Fungi</taxon>
        <taxon>Dikarya</taxon>
        <taxon>Basidiomycota</taxon>
        <taxon>Agaricomycotina</taxon>
        <taxon>Agaricomycetes</taxon>
        <taxon>Agaricomycetidae</taxon>
        <taxon>Agaricales</taxon>
        <taxon>Marasmiineae</taxon>
        <taxon>Mycenaceae</taxon>
        <taxon>Mycena</taxon>
    </lineage>
</organism>
<gene>
    <name evidence="2" type="ORF">B0H16DRAFT_1901341</name>
</gene>
<dbReference type="EMBL" id="JARKIB010000442">
    <property type="protein sequence ID" value="KAJ7707841.1"/>
    <property type="molecule type" value="Genomic_DNA"/>
</dbReference>
<dbReference type="Proteomes" id="UP001215598">
    <property type="component" value="Unassembled WGS sequence"/>
</dbReference>
<evidence type="ECO:0000313" key="3">
    <source>
        <dbReference type="Proteomes" id="UP001215598"/>
    </source>
</evidence>
<feature type="region of interest" description="Disordered" evidence="1">
    <location>
        <begin position="193"/>
        <end position="279"/>
    </location>
</feature>
<accession>A0AAD7MAH5</accession>
<name>A0AAD7MAH5_9AGAR</name>
<feature type="compositionally biased region" description="Acidic residues" evidence="1">
    <location>
        <begin position="224"/>
        <end position="236"/>
    </location>
</feature>
<reference evidence="2" key="1">
    <citation type="submission" date="2023-03" db="EMBL/GenBank/DDBJ databases">
        <title>Massive genome expansion in bonnet fungi (Mycena s.s.) driven by repeated elements and novel gene families across ecological guilds.</title>
        <authorList>
            <consortium name="Lawrence Berkeley National Laboratory"/>
            <person name="Harder C.B."/>
            <person name="Miyauchi S."/>
            <person name="Viragh M."/>
            <person name="Kuo A."/>
            <person name="Thoen E."/>
            <person name="Andreopoulos B."/>
            <person name="Lu D."/>
            <person name="Skrede I."/>
            <person name="Drula E."/>
            <person name="Henrissat B."/>
            <person name="Morin E."/>
            <person name="Kohler A."/>
            <person name="Barry K."/>
            <person name="LaButti K."/>
            <person name="Morin E."/>
            <person name="Salamov A."/>
            <person name="Lipzen A."/>
            <person name="Mereny Z."/>
            <person name="Hegedus B."/>
            <person name="Baldrian P."/>
            <person name="Stursova M."/>
            <person name="Weitz H."/>
            <person name="Taylor A."/>
            <person name="Grigoriev I.V."/>
            <person name="Nagy L.G."/>
            <person name="Martin F."/>
            <person name="Kauserud H."/>
        </authorList>
    </citation>
    <scope>NUCLEOTIDE SEQUENCE</scope>
    <source>
        <strain evidence="2">CBHHK182m</strain>
    </source>
</reference>
<evidence type="ECO:0000256" key="1">
    <source>
        <dbReference type="SAM" id="MobiDB-lite"/>
    </source>
</evidence>